<keyword evidence="4" id="KW-1185">Reference proteome</keyword>
<gene>
    <name evidence="3" type="ORF">AFUS01_LOCUS23630</name>
</gene>
<evidence type="ECO:0000313" key="3">
    <source>
        <dbReference type="EMBL" id="CAG7784977.1"/>
    </source>
</evidence>
<accession>A0A8J2P8R2</accession>
<comment type="caution">
    <text evidence="3">The sequence shown here is derived from an EMBL/GenBank/DDBJ whole genome shotgun (WGS) entry which is preliminary data.</text>
</comment>
<evidence type="ECO:0000256" key="1">
    <source>
        <dbReference type="SAM" id="SignalP"/>
    </source>
</evidence>
<dbReference type="Proteomes" id="UP000708208">
    <property type="component" value="Unassembled WGS sequence"/>
</dbReference>
<proteinExistence type="predicted"/>
<dbReference type="PROSITE" id="PS50191">
    <property type="entry name" value="CRAL_TRIO"/>
    <property type="match status" value="1"/>
</dbReference>
<dbReference type="InterPro" id="IPR051064">
    <property type="entry name" value="SEC14/CRAL-TRIO_domain"/>
</dbReference>
<dbReference type="CDD" id="cd00170">
    <property type="entry name" value="SEC14"/>
    <property type="match status" value="1"/>
</dbReference>
<dbReference type="OrthoDB" id="1434354at2759"/>
<dbReference type="GO" id="GO:0005737">
    <property type="term" value="C:cytoplasm"/>
    <property type="evidence" value="ECO:0007669"/>
    <property type="project" value="TreeGrafter"/>
</dbReference>
<dbReference type="PANTHER" id="PTHR23324:SF83">
    <property type="entry name" value="SEC14-LIKE PROTEIN 2"/>
    <property type="match status" value="1"/>
</dbReference>
<feature type="domain" description="CRAL-TRIO" evidence="2">
    <location>
        <begin position="39"/>
        <end position="215"/>
    </location>
</feature>
<dbReference type="EMBL" id="CAJVCH010286616">
    <property type="protein sequence ID" value="CAG7784977.1"/>
    <property type="molecule type" value="Genomic_DNA"/>
</dbReference>
<sequence length="220" mass="24957">MAFLKTLVLVGSLCALCCLVNRVSAEEELSDEEVLKWEPPSNFSARFPYHLSGYDNDGGQVWIVDVGKWDIRQIADADAKTQEDFRKYIHQMYTRCGYKSRGAEPDQESVIIIDLDGYNAEKATHLKGTLLTLDILRSFERYARRDGRGYKSGILVNANFIFESFWRAGKPLLGRVGEFIDVYGTTKAKWAPKLLKNIPRDQLPEHLGGAEGHKYLESYG</sequence>
<evidence type="ECO:0000259" key="2">
    <source>
        <dbReference type="PROSITE" id="PS50191"/>
    </source>
</evidence>
<keyword evidence="1" id="KW-0732">Signal</keyword>
<feature type="chain" id="PRO_5035179580" description="CRAL-TRIO domain-containing protein" evidence="1">
    <location>
        <begin position="26"/>
        <end position="220"/>
    </location>
</feature>
<dbReference type="InterPro" id="IPR001251">
    <property type="entry name" value="CRAL-TRIO_dom"/>
</dbReference>
<dbReference type="AlphaFoldDB" id="A0A8J2P8R2"/>
<reference evidence="3" key="1">
    <citation type="submission" date="2021-06" db="EMBL/GenBank/DDBJ databases">
        <authorList>
            <person name="Hodson N. C."/>
            <person name="Mongue J. A."/>
            <person name="Jaron S. K."/>
        </authorList>
    </citation>
    <scope>NUCLEOTIDE SEQUENCE</scope>
</reference>
<evidence type="ECO:0000313" key="4">
    <source>
        <dbReference type="Proteomes" id="UP000708208"/>
    </source>
</evidence>
<feature type="signal peptide" evidence="1">
    <location>
        <begin position="1"/>
        <end position="25"/>
    </location>
</feature>
<name>A0A8J2P8R2_9HEXA</name>
<dbReference type="Pfam" id="PF00650">
    <property type="entry name" value="CRAL_TRIO"/>
    <property type="match status" value="1"/>
</dbReference>
<organism evidence="3 4">
    <name type="scientific">Allacma fusca</name>
    <dbReference type="NCBI Taxonomy" id="39272"/>
    <lineage>
        <taxon>Eukaryota</taxon>
        <taxon>Metazoa</taxon>
        <taxon>Ecdysozoa</taxon>
        <taxon>Arthropoda</taxon>
        <taxon>Hexapoda</taxon>
        <taxon>Collembola</taxon>
        <taxon>Symphypleona</taxon>
        <taxon>Sminthuridae</taxon>
        <taxon>Allacma</taxon>
    </lineage>
</organism>
<protein>
    <recommendedName>
        <fullName evidence="2">CRAL-TRIO domain-containing protein</fullName>
    </recommendedName>
</protein>
<dbReference type="PANTHER" id="PTHR23324">
    <property type="entry name" value="SEC14 RELATED PROTEIN"/>
    <property type="match status" value="1"/>
</dbReference>